<keyword evidence="6" id="KW-1185">Reference proteome</keyword>
<dbReference type="PROSITE" id="PS51318">
    <property type="entry name" value="TAT"/>
    <property type="match status" value="1"/>
</dbReference>
<dbReference type="InterPro" id="IPR002933">
    <property type="entry name" value="Peptidase_M20"/>
</dbReference>
<keyword evidence="2" id="KW-0479">Metal-binding</keyword>
<keyword evidence="3" id="KW-0378">Hydrolase</keyword>
<dbReference type="InterPro" id="IPR011650">
    <property type="entry name" value="Peptidase_M20_dimer"/>
</dbReference>
<feature type="domain" description="Peptidase M20 dimerisation" evidence="4">
    <location>
        <begin position="250"/>
        <end position="395"/>
    </location>
</feature>
<evidence type="ECO:0000259" key="4">
    <source>
        <dbReference type="Pfam" id="PF07687"/>
    </source>
</evidence>
<reference evidence="5 6" key="1">
    <citation type="submission" date="2024-05" db="EMBL/GenBank/DDBJ databases">
        <title>Sphingomonas sp. HF-S3 16S ribosomal RNA gene Genome sequencing and assembly.</title>
        <authorList>
            <person name="Lee H."/>
        </authorList>
    </citation>
    <scope>NUCLEOTIDE SEQUENCE [LARGE SCALE GENOMIC DNA]</scope>
    <source>
        <strain evidence="5 6">HF-S3</strain>
    </source>
</reference>
<dbReference type="Proteomes" id="UP001427805">
    <property type="component" value="Unassembled WGS sequence"/>
</dbReference>
<dbReference type="Gene3D" id="3.40.630.10">
    <property type="entry name" value="Zn peptidases"/>
    <property type="match status" value="1"/>
</dbReference>
<organism evidence="5 6">
    <name type="scientific">Sphingomonas rustica</name>
    <dbReference type="NCBI Taxonomy" id="3103142"/>
    <lineage>
        <taxon>Bacteria</taxon>
        <taxon>Pseudomonadati</taxon>
        <taxon>Pseudomonadota</taxon>
        <taxon>Alphaproteobacteria</taxon>
        <taxon>Sphingomonadales</taxon>
        <taxon>Sphingomonadaceae</taxon>
        <taxon>Sphingomonas</taxon>
    </lineage>
</organism>
<dbReference type="SUPFAM" id="SSF53187">
    <property type="entry name" value="Zn-dependent exopeptidases"/>
    <property type="match status" value="1"/>
</dbReference>
<dbReference type="Pfam" id="PF01546">
    <property type="entry name" value="Peptidase_M20"/>
    <property type="match status" value="1"/>
</dbReference>
<keyword evidence="1" id="KW-0645">Protease</keyword>
<evidence type="ECO:0000313" key="5">
    <source>
        <dbReference type="EMBL" id="MEN3747313.1"/>
    </source>
</evidence>
<dbReference type="EMBL" id="JBDIZK010000004">
    <property type="protein sequence ID" value="MEN3747313.1"/>
    <property type="molecule type" value="Genomic_DNA"/>
</dbReference>
<evidence type="ECO:0000313" key="6">
    <source>
        <dbReference type="Proteomes" id="UP001427805"/>
    </source>
</evidence>
<name>A0ABV0B8I2_9SPHN</name>
<dbReference type="Gene3D" id="3.30.70.360">
    <property type="match status" value="1"/>
</dbReference>
<evidence type="ECO:0000256" key="3">
    <source>
        <dbReference type="ARBA" id="ARBA00022801"/>
    </source>
</evidence>
<dbReference type="InterPro" id="IPR006311">
    <property type="entry name" value="TAT_signal"/>
</dbReference>
<proteinExistence type="predicted"/>
<evidence type="ECO:0000256" key="2">
    <source>
        <dbReference type="ARBA" id="ARBA00022723"/>
    </source>
</evidence>
<dbReference type="Pfam" id="PF07687">
    <property type="entry name" value="M20_dimer"/>
    <property type="match status" value="1"/>
</dbReference>
<dbReference type="InterPro" id="IPR051458">
    <property type="entry name" value="Cyt/Met_Dipeptidase"/>
</dbReference>
<dbReference type="RefSeq" id="WP_346246304.1">
    <property type="nucleotide sequence ID" value="NZ_JBDIZK010000004.1"/>
</dbReference>
<gene>
    <name evidence="5" type="ORF">TPR58_09040</name>
</gene>
<evidence type="ECO:0000256" key="1">
    <source>
        <dbReference type="ARBA" id="ARBA00022670"/>
    </source>
</evidence>
<protein>
    <submittedName>
        <fullName evidence="5">M20/M25/M40 family metallo-hydrolase</fullName>
    </submittedName>
</protein>
<comment type="caution">
    <text evidence="5">The sequence shown here is derived from an EMBL/GenBank/DDBJ whole genome shotgun (WGS) entry which is preliminary data.</text>
</comment>
<accession>A0ABV0B8I2</accession>
<dbReference type="PANTHER" id="PTHR43270">
    <property type="entry name" value="BETA-ALA-HIS DIPEPTIDASE"/>
    <property type="match status" value="1"/>
</dbReference>
<dbReference type="PANTHER" id="PTHR43270:SF4">
    <property type="entry name" value="CARNOSINE DIPEPTIDASE 2, ISOFORM A"/>
    <property type="match status" value="1"/>
</dbReference>
<sequence length="506" mass="53998">MPTHHVDRRTLLAGAAIGAGALITPGPALARSGDLAALERAVMAGRDDSIRRIQEWIRTPAIAAENRDMQKGADYMAALARDAGFTDVEIVPTDGHPGVFGVLDSGAKRTLGIYFMYDVKQYDATEWSSPPIEARLVDKPGFGKAIVGRGAVNQKGPQATFLAALHAFRKAGRKLPVNLVLVAEGEEEIGSPNFRQIVTKPHILAALKRCEGIFLPASWQNSQGAVDVNLGAKGIIELELIASGEKWGRGPKKDVHSSLKAMVDSPSWRLVQALQTLVTPDGNTPAIDGWFDTVRPLSAREKALIAENAAHDSEADMKQGLGVPAWIDDLPFARALERLASQPTVNIEGLVAGYTGPGGKTVLPARAVAKIDMRLVPNQTRADCEAKLRAHLDKRGFTDIEAKVSGGYDPTETAEDSRLIRAELATYARQGVKATLNPRLAGSWPGAVFTSAPVSLPAGHFGIGHGAGAHAPDEYLVIDSTNPKVAGLEKATMAYIDFLYELAAIK</sequence>